<dbReference type="HOGENOM" id="CLU_2696117_0_0_6"/>
<reference evidence="1 2" key="1">
    <citation type="submission" date="2013-02" db="EMBL/GenBank/DDBJ databases">
        <title>The Genome Sequence of Acinetobacter sp. ANC 3862.</title>
        <authorList>
            <consortium name="The Broad Institute Genome Sequencing Platform"/>
            <consortium name="The Broad Institute Genome Sequencing Center for Infectious Disease"/>
            <person name="Cerqueira G."/>
            <person name="Feldgarden M."/>
            <person name="Courvalin P."/>
            <person name="Perichon B."/>
            <person name="Grillot-Courvalin C."/>
            <person name="Clermont D."/>
            <person name="Rocha E."/>
            <person name="Yoon E.-J."/>
            <person name="Nemec A."/>
            <person name="Walker B."/>
            <person name="Young S.K."/>
            <person name="Zeng Q."/>
            <person name="Gargeya S."/>
            <person name="Fitzgerald M."/>
            <person name="Haas B."/>
            <person name="Abouelleil A."/>
            <person name="Alvarado L."/>
            <person name="Arachchi H.M."/>
            <person name="Berlin A.M."/>
            <person name="Chapman S.B."/>
            <person name="Dewar J."/>
            <person name="Goldberg J."/>
            <person name="Griggs A."/>
            <person name="Gujja S."/>
            <person name="Hansen M."/>
            <person name="Howarth C."/>
            <person name="Imamovic A."/>
            <person name="Larimer J."/>
            <person name="McCowan C."/>
            <person name="Murphy C."/>
            <person name="Neiman D."/>
            <person name="Pearson M."/>
            <person name="Priest M."/>
            <person name="Roberts A."/>
            <person name="Saif S."/>
            <person name="Shea T."/>
            <person name="Sisk P."/>
            <person name="Sykes S."/>
            <person name="Wortman J."/>
            <person name="Nusbaum C."/>
            <person name="Birren B."/>
        </authorList>
    </citation>
    <scope>NUCLEOTIDE SEQUENCE [LARGE SCALE GENOMIC DNA]</scope>
    <source>
        <strain evidence="1 2">ANC 3862</strain>
    </source>
</reference>
<accession>N9LX52</accession>
<dbReference type="STRING" id="1217705.F900_01887"/>
<dbReference type="EMBL" id="APRP01000018">
    <property type="protein sequence ID" value="ENX00903.1"/>
    <property type="molecule type" value="Genomic_DNA"/>
</dbReference>
<gene>
    <name evidence="1" type="ORF">F900_01887</name>
</gene>
<dbReference type="AlphaFoldDB" id="N9LX52"/>
<sequence length="73" mass="8567">MKQSEFARLHKVSRKTVTTWKNKGLIILNDDGTVDVEKSNELLKQNRSGKYQDESPEIKKKIVKRKVLPLLMW</sequence>
<proteinExistence type="predicted"/>
<comment type="caution">
    <text evidence="1">The sequence shown here is derived from an EMBL/GenBank/DDBJ whole genome shotgun (WGS) entry which is preliminary data.</text>
</comment>
<protein>
    <recommendedName>
        <fullName evidence="3">RNA polymerase subunit sigma-70</fullName>
    </recommendedName>
</protein>
<dbReference type="RefSeq" id="WP_005216979.1">
    <property type="nucleotide sequence ID" value="NZ_KB850089.1"/>
</dbReference>
<organism evidence="1 2">
    <name type="scientific">Acinetobacter modestus</name>
    <dbReference type="NCBI Taxonomy" id="1776740"/>
    <lineage>
        <taxon>Bacteria</taxon>
        <taxon>Pseudomonadati</taxon>
        <taxon>Pseudomonadota</taxon>
        <taxon>Gammaproteobacteria</taxon>
        <taxon>Moraxellales</taxon>
        <taxon>Moraxellaceae</taxon>
        <taxon>Acinetobacter</taxon>
    </lineage>
</organism>
<evidence type="ECO:0000313" key="1">
    <source>
        <dbReference type="EMBL" id="ENX00903.1"/>
    </source>
</evidence>
<evidence type="ECO:0000313" key="2">
    <source>
        <dbReference type="Proteomes" id="UP000013248"/>
    </source>
</evidence>
<name>N9LX52_9GAMM</name>
<evidence type="ECO:0008006" key="3">
    <source>
        <dbReference type="Google" id="ProtNLM"/>
    </source>
</evidence>
<dbReference type="eggNOG" id="ENOG502ZCET">
    <property type="taxonomic scope" value="Bacteria"/>
</dbReference>
<dbReference type="Proteomes" id="UP000013248">
    <property type="component" value="Unassembled WGS sequence"/>
</dbReference>